<dbReference type="Gene3D" id="3.40.190.290">
    <property type="match status" value="1"/>
</dbReference>
<dbReference type="SUPFAM" id="SSF46785">
    <property type="entry name" value="Winged helix' DNA-binding domain"/>
    <property type="match status" value="1"/>
</dbReference>
<evidence type="ECO:0000259" key="5">
    <source>
        <dbReference type="PROSITE" id="PS50931"/>
    </source>
</evidence>
<keyword evidence="4" id="KW-0804">Transcription</keyword>
<dbReference type="InterPro" id="IPR036390">
    <property type="entry name" value="WH_DNA-bd_sf"/>
</dbReference>
<comment type="caution">
    <text evidence="6">The sequence shown here is derived from an EMBL/GenBank/DDBJ whole genome shotgun (WGS) entry which is preliminary data.</text>
</comment>
<evidence type="ECO:0000256" key="1">
    <source>
        <dbReference type="ARBA" id="ARBA00009437"/>
    </source>
</evidence>
<keyword evidence="3" id="KW-0238">DNA-binding</keyword>
<gene>
    <name evidence="6" type="ORF">WMO41_12635</name>
</gene>
<dbReference type="Gene3D" id="1.10.10.10">
    <property type="entry name" value="Winged helix-like DNA-binding domain superfamily/Winged helix DNA-binding domain"/>
    <property type="match status" value="1"/>
</dbReference>
<dbReference type="PANTHER" id="PTHR30346:SF28">
    <property type="entry name" value="HTH-TYPE TRANSCRIPTIONAL REGULATOR CYNR"/>
    <property type="match status" value="1"/>
</dbReference>
<comment type="similarity">
    <text evidence="1">Belongs to the LysR transcriptional regulatory family.</text>
</comment>
<dbReference type="InterPro" id="IPR000847">
    <property type="entry name" value="LysR_HTH_N"/>
</dbReference>
<evidence type="ECO:0000256" key="3">
    <source>
        <dbReference type="ARBA" id="ARBA00023125"/>
    </source>
</evidence>
<feature type="domain" description="HTH lysR-type" evidence="5">
    <location>
        <begin position="1"/>
        <end position="58"/>
    </location>
</feature>
<proteinExistence type="inferred from homology"/>
<reference evidence="6 7" key="1">
    <citation type="submission" date="2024-03" db="EMBL/GenBank/DDBJ databases">
        <title>Human intestinal bacterial collection.</title>
        <authorList>
            <person name="Pauvert C."/>
            <person name="Hitch T.C.A."/>
            <person name="Clavel T."/>
        </authorList>
    </citation>
    <scope>NUCLEOTIDE SEQUENCE [LARGE SCALE GENOMIC DNA]</scope>
    <source>
        <strain evidence="6 7">CLA-AP-H27</strain>
    </source>
</reference>
<dbReference type="Pfam" id="PF00126">
    <property type="entry name" value="HTH_1"/>
    <property type="match status" value="1"/>
</dbReference>
<evidence type="ECO:0000313" key="6">
    <source>
        <dbReference type="EMBL" id="MEQ2563999.1"/>
    </source>
</evidence>
<dbReference type="Proteomes" id="UP001437460">
    <property type="component" value="Unassembled WGS sequence"/>
</dbReference>
<dbReference type="InterPro" id="IPR005119">
    <property type="entry name" value="LysR_subst-bd"/>
</dbReference>
<evidence type="ECO:0000256" key="4">
    <source>
        <dbReference type="ARBA" id="ARBA00023163"/>
    </source>
</evidence>
<keyword evidence="2" id="KW-0805">Transcription regulation</keyword>
<dbReference type="EMBL" id="JBBMFJ010000029">
    <property type="protein sequence ID" value="MEQ2563999.1"/>
    <property type="molecule type" value="Genomic_DNA"/>
</dbReference>
<dbReference type="PROSITE" id="PS50931">
    <property type="entry name" value="HTH_LYSR"/>
    <property type="match status" value="1"/>
</dbReference>
<evidence type="ECO:0000313" key="7">
    <source>
        <dbReference type="Proteomes" id="UP001437460"/>
    </source>
</evidence>
<dbReference type="PANTHER" id="PTHR30346">
    <property type="entry name" value="TRANSCRIPTIONAL DUAL REGULATOR HCAR-RELATED"/>
    <property type="match status" value="1"/>
</dbReference>
<dbReference type="Pfam" id="PF03466">
    <property type="entry name" value="LysR_substrate"/>
    <property type="match status" value="1"/>
</dbReference>
<sequence>MNSLEIQYFLTIVKYGSFTEAAQALSVSQPAISKQIRQLEAELGCSLFARSGRALSLTEAGQAYHAYFQQCRFQLDLLKNRLEGQKKDGTIIIQVAYPDDVDPSYFRDKIQAAAASMEKPVRLDFSCYPEGELANLLNDGKADLILTGIRPDEAGHPLSVYPFPEVPHVLLYASTRPEAPDISDFRNDTFLFSEADTSLQSSQNLYPLFQRFGFAPKIRFAANLSTILDLTAQDEGVYLTHAWCRGCKNPEYRTLVLPSTKRFYLACCKTDPKTETAALFHQLIKSSCRITYLT</sequence>
<keyword evidence="7" id="KW-1185">Reference proteome</keyword>
<organism evidence="6 7">
    <name type="scientific">Ventrimonas faecis</name>
    <dbReference type="NCBI Taxonomy" id="3133170"/>
    <lineage>
        <taxon>Bacteria</taxon>
        <taxon>Bacillati</taxon>
        <taxon>Bacillota</taxon>
        <taxon>Clostridia</taxon>
        <taxon>Lachnospirales</taxon>
        <taxon>Lachnospiraceae</taxon>
        <taxon>Ventrimonas</taxon>
    </lineage>
</organism>
<accession>A0ABV1HPH5</accession>
<dbReference type="SUPFAM" id="SSF53850">
    <property type="entry name" value="Periplasmic binding protein-like II"/>
    <property type="match status" value="1"/>
</dbReference>
<dbReference type="CDD" id="cd05466">
    <property type="entry name" value="PBP2_LTTR_substrate"/>
    <property type="match status" value="1"/>
</dbReference>
<dbReference type="PRINTS" id="PR00039">
    <property type="entry name" value="HTHLYSR"/>
</dbReference>
<evidence type="ECO:0000256" key="2">
    <source>
        <dbReference type="ARBA" id="ARBA00023015"/>
    </source>
</evidence>
<dbReference type="RefSeq" id="WP_349230058.1">
    <property type="nucleotide sequence ID" value="NZ_JBBMFJ010000029.1"/>
</dbReference>
<protein>
    <submittedName>
        <fullName evidence="6">LysR family transcriptional regulator</fullName>
    </submittedName>
</protein>
<dbReference type="InterPro" id="IPR036388">
    <property type="entry name" value="WH-like_DNA-bd_sf"/>
</dbReference>
<name>A0ABV1HPH5_9FIRM</name>